<dbReference type="AlphaFoldDB" id="A0A0C2NFF9"/>
<organism evidence="1 2">
    <name type="scientific">Thelohanellus kitauei</name>
    <name type="common">Myxosporean</name>
    <dbReference type="NCBI Taxonomy" id="669202"/>
    <lineage>
        <taxon>Eukaryota</taxon>
        <taxon>Metazoa</taxon>
        <taxon>Cnidaria</taxon>
        <taxon>Myxozoa</taxon>
        <taxon>Myxosporea</taxon>
        <taxon>Bivalvulida</taxon>
        <taxon>Platysporina</taxon>
        <taxon>Myxobolidae</taxon>
        <taxon>Thelohanellus</taxon>
    </lineage>
</organism>
<dbReference type="SUPFAM" id="SSF48452">
    <property type="entry name" value="TPR-like"/>
    <property type="match status" value="1"/>
</dbReference>
<comment type="caution">
    <text evidence="1">The sequence shown here is derived from an EMBL/GenBank/DDBJ whole genome shotgun (WGS) entry which is preliminary data.</text>
</comment>
<name>A0A0C2NFF9_THEKT</name>
<accession>A0A0C2NFF9</accession>
<keyword evidence="2" id="KW-1185">Reference proteome</keyword>
<evidence type="ECO:0000313" key="2">
    <source>
        <dbReference type="Proteomes" id="UP000031668"/>
    </source>
</evidence>
<dbReference type="EMBL" id="JWZT01001111">
    <property type="protein sequence ID" value="KII72747.1"/>
    <property type="molecule type" value="Genomic_DNA"/>
</dbReference>
<dbReference type="Proteomes" id="UP000031668">
    <property type="component" value="Unassembled WGS sequence"/>
</dbReference>
<evidence type="ECO:0008006" key="3">
    <source>
        <dbReference type="Google" id="ProtNLM"/>
    </source>
</evidence>
<gene>
    <name evidence="1" type="ORF">RF11_15225</name>
</gene>
<evidence type="ECO:0000313" key="1">
    <source>
        <dbReference type="EMBL" id="KII72747.1"/>
    </source>
</evidence>
<dbReference type="Pfam" id="PF14938">
    <property type="entry name" value="SNAP"/>
    <property type="match status" value="1"/>
</dbReference>
<dbReference type="Gene3D" id="1.25.40.10">
    <property type="entry name" value="Tetratricopeptide repeat domain"/>
    <property type="match status" value="1"/>
</dbReference>
<protein>
    <recommendedName>
        <fullName evidence="3">Beta-soluble NSF attachment protein</fullName>
    </recommendedName>
</protein>
<dbReference type="OrthoDB" id="9984275at2759"/>
<dbReference type="InterPro" id="IPR011990">
    <property type="entry name" value="TPR-like_helical_dom_sf"/>
</dbReference>
<reference evidence="1 2" key="1">
    <citation type="journal article" date="2014" name="Genome Biol. Evol.">
        <title>The genome of the myxosporean Thelohanellus kitauei shows adaptations to nutrient acquisition within its fish host.</title>
        <authorList>
            <person name="Yang Y."/>
            <person name="Xiong J."/>
            <person name="Zhou Z."/>
            <person name="Huo F."/>
            <person name="Miao W."/>
            <person name="Ran C."/>
            <person name="Liu Y."/>
            <person name="Zhang J."/>
            <person name="Feng J."/>
            <person name="Wang M."/>
            <person name="Wang M."/>
            <person name="Wang L."/>
            <person name="Yao B."/>
        </authorList>
    </citation>
    <scope>NUCLEOTIDE SEQUENCE [LARGE SCALE GENOMIC DNA]</scope>
    <source>
        <strain evidence="1">Wuqing</strain>
    </source>
</reference>
<sequence>MENLDCNKNEHMGTSVSMEDNYDEVFKTACKIRREERFEAGSAFIKAAELAHSSSLEYKKVVGRYEDAADCFLQITDDRALTCYMIAADIFVKNEMIEQGIECFVRWGYESGQKLGDMNRAERFFQNADDLRSEHKLSHTCVITEFEKSDLGSDDVQALEKAEEILEQLCADIV</sequence>
<proteinExistence type="predicted"/>